<dbReference type="InterPro" id="IPR000873">
    <property type="entry name" value="AMP-dep_synth/lig_dom"/>
</dbReference>
<dbReference type="InterPro" id="IPR045851">
    <property type="entry name" value="AMP-bd_C_sf"/>
</dbReference>
<dbReference type="Pfam" id="PF14535">
    <property type="entry name" value="AMP-binding_C_2"/>
    <property type="match status" value="1"/>
</dbReference>
<protein>
    <submittedName>
        <fullName evidence="4">Phenylacetate--CoA ligase family protein</fullName>
    </submittedName>
</protein>
<evidence type="ECO:0000259" key="3">
    <source>
        <dbReference type="Pfam" id="PF14535"/>
    </source>
</evidence>
<keyword evidence="5" id="KW-1185">Reference proteome</keyword>
<dbReference type="InterPro" id="IPR028154">
    <property type="entry name" value="AMP-dep_Lig_C"/>
</dbReference>
<feature type="transmembrane region" description="Helical" evidence="1">
    <location>
        <begin position="152"/>
        <end position="171"/>
    </location>
</feature>
<dbReference type="PANTHER" id="PTHR43845:SF1">
    <property type="entry name" value="BLR5969 PROTEIN"/>
    <property type="match status" value="1"/>
</dbReference>
<dbReference type="RefSeq" id="WP_273739826.1">
    <property type="nucleotide sequence ID" value="NZ_JAQIVI010000299.1"/>
</dbReference>
<dbReference type="Pfam" id="PF00501">
    <property type="entry name" value="AMP-binding"/>
    <property type="match status" value="1"/>
</dbReference>
<evidence type="ECO:0000313" key="4">
    <source>
        <dbReference type="EMBL" id="MFC6766880.1"/>
    </source>
</evidence>
<sequence>MRDNFRPLYNEKAQDSDHWNKYMETMPREDLDDLHLRRIRRNVEYAYKHIPFYNDLFRDVGIKPRDIKTLEDFNTKVPILDKPDFMELQEQNDSPFGSRDPAGPEHQLYRFQTSGTTGTPLQEAMSLPLTIKMGESWTYGFWNCGMRPDDRFYFAFPFGTFVGFWSAYWGVRRLGGVVRSGAGLSTEERIKDIVDFDPDVVVLTPTYATHMLEKAEEMGIDLSDTSVRFTVHAGEKGPYVSSIRNRIAEGWGAKVWDLYGQSESPFLGPTMDIDSGGVHPCEPYFYSTVIDPDTGEVLEENGTRGEHVVTTHIPGAPGLTLRYRTHDIVEVYEDPSDVYETDITWKFFKGSVLDRSDNMLSIRGTNVYPRALEEIITGVPRVADHYEIHVTRENGNDQVEIKIEAEPSSNSSEYRDIEEDIQQEIKEAVGVTVEVQVLEPNELPRYELKARRFYDHRDAN</sequence>
<dbReference type="PANTHER" id="PTHR43845">
    <property type="entry name" value="BLR5969 PROTEIN"/>
    <property type="match status" value="1"/>
</dbReference>
<proteinExistence type="predicted"/>
<evidence type="ECO:0000256" key="1">
    <source>
        <dbReference type="SAM" id="Phobius"/>
    </source>
</evidence>
<feature type="domain" description="AMP-dependent synthetase/ligase" evidence="2">
    <location>
        <begin position="77"/>
        <end position="309"/>
    </location>
</feature>
<keyword evidence="1" id="KW-0472">Membrane</keyword>
<dbReference type="EMBL" id="JBHSWV010000299">
    <property type="protein sequence ID" value="MFC6766880.1"/>
    <property type="molecule type" value="Genomic_DNA"/>
</dbReference>
<gene>
    <name evidence="4" type="ORF">ACFQE6_18435</name>
</gene>
<organism evidence="4 5">
    <name type="scientific">Natrinema soli</name>
    <dbReference type="NCBI Taxonomy" id="1930624"/>
    <lineage>
        <taxon>Archaea</taxon>
        <taxon>Methanobacteriati</taxon>
        <taxon>Methanobacteriota</taxon>
        <taxon>Stenosarchaea group</taxon>
        <taxon>Halobacteria</taxon>
        <taxon>Halobacteriales</taxon>
        <taxon>Natrialbaceae</taxon>
        <taxon>Natrinema</taxon>
    </lineage>
</organism>
<dbReference type="Proteomes" id="UP001596383">
    <property type="component" value="Unassembled WGS sequence"/>
</dbReference>
<dbReference type="InterPro" id="IPR042099">
    <property type="entry name" value="ANL_N_sf"/>
</dbReference>
<feature type="domain" description="AMP-dependent ligase C-terminal" evidence="3">
    <location>
        <begin position="364"/>
        <end position="457"/>
    </location>
</feature>
<dbReference type="Gene3D" id="3.30.300.30">
    <property type="match status" value="1"/>
</dbReference>
<keyword evidence="1" id="KW-1133">Transmembrane helix</keyword>
<keyword evidence="1" id="KW-0812">Transmembrane</keyword>
<accession>A0ABD5SQP8</accession>
<comment type="caution">
    <text evidence="4">The sequence shown here is derived from an EMBL/GenBank/DDBJ whole genome shotgun (WGS) entry which is preliminary data.</text>
</comment>
<dbReference type="Gene3D" id="3.40.50.12780">
    <property type="entry name" value="N-terminal domain of ligase-like"/>
    <property type="match status" value="1"/>
</dbReference>
<evidence type="ECO:0000313" key="5">
    <source>
        <dbReference type="Proteomes" id="UP001596383"/>
    </source>
</evidence>
<dbReference type="AlphaFoldDB" id="A0ABD5SQP8"/>
<dbReference type="GO" id="GO:0016874">
    <property type="term" value="F:ligase activity"/>
    <property type="evidence" value="ECO:0007669"/>
    <property type="project" value="UniProtKB-KW"/>
</dbReference>
<keyword evidence="4" id="KW-0436">Ligase</keyword>
<evidence type="ECO:0000259" key="2">
    <source>
        <dbReference type="Pfam" id="PF00501"/>
    </source>
</evidence>
<reference evidence="4 5" key="1">
    <citation type="journal article" date="2019" name="Int. J. Syst. Evol. Microbiol.">
        <title>The Global Catalogue of Microorganisms (GCM) 10K type strain sequencing project: providing services to taxonomists for standard genome sequencing and annotation.</title>
        <authorList>
            <consortium name="The Broad Institute Genomics Platform"/>
            <consortium name="The Broad Institute Genome Sequencing Center for Infectious Disease"/>
            <person name="Wu L."/>
            <person name="Ma J."/>
        </authorList>
    </citation>
    <scope>NUCLEOTIDE SEQUENCE [LARGE SCALE GENOMIC DNA]</scope>
    <source>
        <strain evidence="4 5">LMG 29247</strain>
    </source>
</reference>
<name>A0ABD5SQP8_9EURY</name>
<dbReference type="SUPFAM" id="SSF56801">
    <property type="entry name" value="Acetyl-CoA synthetase-like"/>
    <property type="match status" value="1"/>
</dbReference>